<dbReference type="EMBL" id="JACGDG010000009">
    <property type="protein sequence ID" value="MBA6116604.1"/>
    <property type="molecule type" value="Genomic_DNA"/>
</dbReference>
<name>A0A7W2QJJ1_PSEPU</name>
<organism evidence="1 2">
    <name type="scientific">Pseudomonas putida</name>
    <name type="common">Arthrobacter siderocapsulatus</name>
    <dbReference type="NCBI Taxonomy" id="303"/>
    <lineage>
        <taxon>Bacteria</taxon>
        <taxon>Pseudomonadati</taxon>
        <taxon>Pseudomonadota</taxon>
        <taxon>Gammaproteobacteria</taxon>
        <taxon>Pseudomonadales</taxon>
        <taxon>Pseudomonadaceae</taxon>
        <taxon>Pseudomonas</taxon>
    </lineage>
</organism>
<gene>
    <name evidence="1" type="ORF">H4C47_12790</name>
</gene>
<evidence type="ECO:0000313" key="2">
    <source>
        <dbReference type="Proteomes" id="UP000553948"/>
    </source>
</evidence>
<sequence>MLEELAKGGVRLLIYAACSPSTLFGIRDMNKRLDQDEALEAPTIEGLTSFNEIDLNALGDESLKTLIKYTGMAENDYVVVRWLGRSATGEAYDHTAGYSLQREHLADGLEVEIANSYITDAAGGEAFYSYTSEADGATHEAASLRTFCYIGVRPRGQVETLSVLQVVDSHGLIIQPDNLPSSGMRVVVPHYQAMQIGDKVTLTVECYTPDDFLDTTWKQEVTVAGEHFGESAISGTVPKGDLEWVDPGYVLASYEIAFAVGGRLKSPVQRLQVDSRSTLPGYLGKPTIEGHVEGDPLDPGRFPDGLLVKLSDYPGIADSDYLTLQWSIPGGQLYMPSARVDPSTRAADSIPFHISPGILAVSQGTDVSVSYLYGREGEALSSEVLQVAVQNARVLNVPLIEGATADGASDSGNILADLSVSGVYVNVPPGITLPGEALHVHWVGIGPLGEYVAKEPASPDRPLRFFIPPEQVPGNMGRTPADTSWRFNVFYRLSKGSDTIDSMPYRLRIKPLDSATLPTVDLTDGPVYLSRLPEAGARLNMITWPFIAREQLLTIVMEGVDSRDNPVQFIVRDEKPITDAEVSNGVNDERLPKSELRKLKIGERFTLYARVSFNGGAFYLKYPSQSTPLNP</sequence>
<evidence type="ECO:0000313" key="1">
    <source>
        <dbReference type="EMBL" id="MBA6116604.1"/>
    </source>
</evidence>
<protein>
    <submittedName>
        <fullName evidence="1">Uncharacterized protein</fullName>
    </submittedName>
</protein>
<dbReference type="AlphaFoldDB" id="A0A7W2QJJ1"/>
<accession>A0A7W2QJJ1</accession>
<dbReference type="RefSeq" id="WP_176516257.1">
    <property type="nucleotide sequence ID" value="NZ_CP060529.1"/>
</dbReference>
<comment type="caution">
    <text evidence="1">The sequence shown here is derived from an EMBL/GenBank/DDBJ whole genome shotgun (WGS) entry which is preliminary data.</text>
</comment>
<dbReference type="Proteomes" id="UP000553948">
    <property type="component" value="Unassembled WGS sequence"/>
</dbReference>
<reference evidence="1 2" key="1">
    <citation type="submission" date="2020-07" db="EMBL/GenBank/DDBJ databases">
        <title>Diversity of carbapenemase encoding genes among Pseudomonas putida group clinical isolates in a tertiary Brazilian hospital.</title>
        <authorList>
            <person name="Alberto-Lei F."/>
            <person name="Nodari C.S."/>
            <person name="Streling A.P."/>
            <person name="Paulino J.T."/>
            <person name="Bessa-Neto F.O."/>
            <person name="Cayo R."/>
            <person name="Gales A.C."/>
        </authorList>
    </citation>
    <scope>NUCLEOTIDE SEQUENCE [LARGE SCALE GENOMIC DNA]</scope>
    <source>
        <strain evidence="1 2">12464</strain>
    </source>
</reference>
<proteinExistence type="predicted"/>